<evidence type="ECO:0000256" key="3">
    <source>
        <dbReference type="ARBA" id="ARBA00022475"/>
    </source>
</evidence>
<comment type="subcellular location">
    <subcellularLocation>
        <location evidence="1">Cell membrane</location>
        <topology evidence="1">Multi-pass membrane protein</topology>
    </subcellularLocation>
</comment>
<keyword evidence="7" id="KW-0046">Antibiotic resistance</keyword>
<evidence type="ECO:0000256" key="4">
    <source>
        <dbReference type="ARBA" id="ARBA00022692"/>
    </source>
</evidence>
<reference evidence="8 9" key="1">
    <citation type="submission" date="2015-06" db="EMBL/GenBank/DDBJ databases">
        <authorList>
            <person name="Ju K.-S."/>
            <person name="Doroghazi J.R."/>
            <person name="Metcalf W.W."/>
        </authorList>
    </citation>
    <scope>NUCLEOTIDE SEQUENCE [LARGE SCALE GENOMIC DNA]</scope>
    <source>
        <strain evidence="8 9">NRRL 3414</strain>
    </source>
</reference>
<keyword evidence="2" id="KW-0813">Transport</keyword>
<dbReference type="Gene3D" id="1.20.1250.20">
    <property type="entry name" value="MFS general substrate transporter like domains"/>
    <property type="match status" value="1"/>
</dbReference>
<evidence type="ECO:0000256" key="1">
    <source>
        <dbReference type="ARBA" id="ARBA00004651"/>
    </source>
</evidence>
<comment type="caution">
    <text evidence="8">The sequence shown here is derived from an EMBL/GenBank/DDBJ whole genome shotgun (WGS) entry which is preliminary data.</text>
</comment>
<name>A0A0J7ZN23_STRVR</name>
<gene>
    <name evidence="8" type="ORF">ACM01_02880</name>
</gene>
<keyword evidence="6" id="KW-0472">Membrane</keyword>
<proteinExistence type="predicted"/>
<keyword evidence="5" id="KW-1133">Transmembrane helix</keyword>
<keyword evidence="3" id="KW-1003">Cell membrane</keyword>
<accession>A0A0J7ZN23</accession>
<keyword evidence="4" id="KW-0812">Transmembrane</keyword>
<dbReference type="InterPro" id="IPR036259">
    <property type="entry name" value="MFS_trans_sf"/>
</dbReference>
<evidence type="ECO:0000313" key="9">
    <source>
        <dbReference type="Proteomes" id="UP000037432"/>
    </source>
</evidence>
<dbReference type="Proteomes" id="UP000037432">
    <property type="component" value="Unassembled WGS sequence"/>
</dbReference>
<evidence type="ECO:0000256" key="5">
    <source>
        <dbReference type="ARBA" id="ARBA00022989"/>
    </source>
</evidence>
<sequence length="121" mass="12015">MPGMILLGLGLGGVMTTAFQGATSGLHRDDTGVASALINTGQQVGGSISTALLTTVASSATTDYLTSHKPSALAAAQAGVEGYTATLAWDSGIFVAGAVIAAFLIPNRALEPSEGEPVMAH</sequence>
<evidence type="ECO:0000256" key="6">
    <source>
        <dbReference type="ARBA" id="ARBA00023136"/>
    </source>
</evidence>
<dbReference type="GO" id="GO:0005886">
    <property type="term" value="C:plasma membrane"/>
    <property type="evidence" value="ECO:0007669"/>
    <property type="project" value="UniProtKB-SubCell"/>
</dbReference>
<dbReference type="PATRIC" id="fig|1938.3.peg.178"/>
<protein>
    <submittedName>
        <fullName evidence="8">Uncharacterized protein</fullName>
    </submittedName>
</protein>
<dbReference type="PANTHER" id="PTHR42718:SF46">
    <property type="entry name" value="BLR6921 PROTEIN"/>
    <property type="match status" value="1"/>
</dbReference>
<dbReference type="GO" id="GO:0046677">
    <property type="term" value="P:response to antibiotic"/>
    <property type="evidence" value="ECO:0007669"/>
    <property type="project" value="UniProtKB-KW"/>
</dbReference>
<organism evidence="8 9">
    <name type="scientific">Streptomyces viridochromogenes</name>
    <dbReference type="NCBI Taxonomy" id="1938"/>
    <lineage>
        <taxon>Bacteria</taxon>
        <taxon>Bacillati</taxon>
        <taxon>Actinomycetota</taxon>
        <taxon>Actinomycetes</taxon>
        <taxon>Kitasatosporales</taxon>
        <taxon>Streptomycetaceae</taxon>
        <taxon>Streptomyces</taxon>
    </lineage>
</organism>
<dbReference type="SUPFAM" id="SSF103473">
    <property type="entry name" value="MFS general substrate transporter"/>
    <property type="match status" value="1"/>
</dbReference>
<dbReference type="PANTHER" id="PTHR42718">
    <property type="entry name" value="MAJOR FACILITATOR SUPERFAMILY MULTIDRUG TRANSPORTER MFSC"/>
    <property type="match status" value="1"/>
</dbReference>
<evidence type="ECO:0000256" key="2">
    <source>
        <dbReference type="ARBA" id="ARBA00022448"/>
    </source>
</evidence>
<dbReference type="AlphaFoldDB" id="A0A0J7ZN23"/>
<dbReference type="EMBL" id="LFNT01000002">
    <property type="protein sequence ID" value="KMS76802.1"/>
    <property type="molecule type" value="Genomic_DNA"/>
</dbReference>
<evidence type="ECO:0000256" key="7">
    <source>
        <dbReference type="ARBA" id="ARBA00023251"/>
    </source>
</evidence>
<evidence type="ECO:0000313" key="8">
    <source>
        <dbReference type="EMBL" id="KMS76802.1"/>
    </source>
</evidence>